<keyword evidence="3" id="KW-1185">Reference proteome</keyword>
<protein>
    <recommendedName>
        <fullName evidence="1">ELMO domain-containing protein</fullName>
    </recommendedName>
</protein>
<comment type="caution">
    <text evidence="2">The sequence shown here is derived from an EMBL/GenBank/DDBJ whole genome shotgun (WGS) entry which is preliminary data.</text>
</comment>
<evidence type="ECO:0000313" key="2">
    <source>
        <dbReference type="EMBL" id="KAJ8297396.1"/>
    </source>
</evidence>
<dbReference type="Pfam" id="PF04727">
    <property type="entry name" value="ELMO_CED12"/>
    <property type="match status" value="1"/>
</dbReference>
<name>A0ABQ9DVU7_TEGGR</name>
<gene>
    <name evidence="2" type="ORF">KUTeg_023927</name>
</gene>
<proteinExistence type="predicted"/>
<sequence>MVIIIVFRFEQSFKVCLCQICGYKRLKAEIEIIRTTKYDSQNEEHEEKLQQLWTLLMPDVKLEKRISKQWTEIGFQGDNPMTDFRGMGMLGLNQLLYFASIYTEKSRNLLSHSKHPKYGYSYAIVSINMTSLLYEILSNGALRTHFYNIKTEKPSLQDFHEVYCYLFLEFDKFWFDEKPKDIMEFGRVRKKFKQEILHRLMSESTTVLKMDISKES</sequence>
<evidence type="ECO:0000313" key="3">
    <source>
        <dbReference type="Proteomes" id="UP001217089"/>
    </source>
</evidence>
<evidence type="ECO:0000259" key="1">
    <source>
        <dbReference type="PROSITE" id="PS51335"/>
    </source>
</evidence>
<dbReference type="EMBL" id="JARBDR010000923">
    <property type="protein sequence ID" value="KAJ8297396.1"/>
    <property type="molecule type" value="Genomic_DNA"/>
</dbReference>
<dbReference type="InterPro" id="IPR050868">
    <property type="entry name" value="ELMO_domain-containing"/>
</dbReference>
<reference evidence="2 3" key="1">
    <citation type="submission" date="2022-12" db="EMBL/GenBank/DDBJ databases">
        <title>Chromosome-level genome of Tegillarca granosa.</title>
        <authorList>
            <person name="Kim J."/>
        </authorList>
    </citation>
    <scope>NUCLEOTIDE SEQUENCE [LARGE SCALE GENOMIC DNA]</scope>
    <source>
        <strain evidence="2">Teg-2019</strain>
        <tissue evidence="2">Adductor muscle</tissue>
    </source>
</reference>
<dbReference type="PANTHER" id="PTHR12771">
    <property type="entry name" value="ENGULFMENT AND CELL MOTILITY"/>
    <property type="match status" value="1"/>
</dbReference>
<dbReference type="InterPro" id="IPR006816">
    <property type="entry name" value="ELMO_dom"/>
</dbReference>
<feature type="domain" description="ELMO" evidence="1">
    <location>
        <begin position="44"/>
        <end position="200"/>
    </location>
</feature>
<accession>A0ABQ9DVU7</accession>
<dbReference type="PANTHER" id="PTHR12771:SF51">
    <property type="entry name" value="LD01482P"/>
    <property type="match status" value="1"/>
</dbReference>
<organism evidence="2 3">
    <name type="scientific">Tegillarca granosa</name>
    <name type="common">Malaysian cockle</name>
    <name type="synonym">Anadara granosa</name>
    <dbReference type="NCBI Taxonomy" id="220873"/>
    <lineage>
        <taxon>Eukaryota</taxon>
        <taxon>Metazoa</taxon>
        <taxon>Spiralia</taxon>
        <taxon>Lophotrochozoa</taxon>
        <taxon>Mollusca</taxon>
        <taxon>Bivalvia</taxon>
        <taxon>Autobranchia</taxon>
        <taxon>Pteriomorphia</taxon>
        <taxon>Arcoida</taxon>
        <taxon>Arcoidea</taxon>
        <taxon>Arcidae</taxon>
        <taxon>Tegillarca</taxon>
    </lineage>
</organism>
<dbReference type="PROSITE" id="PS51335">
    <property type="entry name" value="ELMO"/>
    <property type="match status" value="1"/>
</dbReference>
<dbReference type="Proteomes" id="UP001217089">
    <property type="component" value="Unassembled WGS sequence"/>
</dbReference>